<evidence type="ECO:0000313" key="4">
    <source>
        <dbReference type="EMBL" id="QEZ70863.1"/>
    </source>
</evidence>
<evidence type="ECO:0000256" key="1">
    <source>
        <dbReference type="SAM" id="Coils"/>
    </source>
</evidence>
<evidence type="ECO:0000313" key="5">
    <source>
        <dbReference type="Proteomes" id="UP000326961"/>
    </source>
</evidence>
<accession>A0A5P3XKM3</accession>
<sequence length="125" mass="14484">MKRNTNAIVEMAKIKSYETKQKVEQTISRLVVENKSVNFNTVSKESGVSKSWLYKNEDIKNRISNIRNEQNSISTSKSKKVTKTRSDNSKDVLIRSLKNKIKDLEKENLELKNQLEVLYGELYGK</sequence>
<dbReference type="InterPro" id="IPR046229">
    <property type="entry name" value="TnpC-like"/>
</dbReference>
<proteinExistence type="predicted"/>
<dbReference type="RefSeq" id="WP_150886377.1">
    <property type="nucleotide sequence ID" value="NZ_CM017269.1"/>
</dbReference>
<dbReference type="AlphaFoldDB" id="A0A5P3XKM3"/>
<reference evidence="4 5" key="1">
    <citation type="submission" date="2018-09" db="EMBL/GenBank/DDBJ databases">
        <title>A clostridial neurotoxin that targets Anopheles mosquitoes.</title>
        <authorList>
            <person name="Contreras E."/>
            <person name="Masuyer G."/>
            <person name="Qureshi N."/>
            <person name="Chawla S."/>
            <person name="Lim H.L."/>
            <person name="Chen J."/>
            <person name="Stenmark P."/>
            <person name="Gill S."/>
        </authorList>
    </citation>
    <scope>NUCLEOTIDE SEQUENCE [LARGE SCALE GENOMIC DNA]</scope>
    <source>
        <strain evidence="4 5">Cbm</strain>
        <plasmid evidence="5">ppbmmp</plasmid>
        <plasmid evidence="4">pPbmMP</plasmid>
    </source>
</reference>
<evidence type="ECO:0000256" key="2">
    <source>
        <dbReference type="SAM" id="MobiDB-lite"/>
    </source>
</evidence>
<protein>
    <submittedName>
        <fullName evidence="4">Transposase</fullName>
    </submittedName>
</protein>
<gene>
    <name evidence="3" type="ORF">D4A35_07055</name>
    <name evidence="4" type="ORF">D4A35_18180</name>
</gene>
<dbReference type="EMBL" id="CP032455">
    <property type="protein sequence ID" value="QEZ70863.1"/>
    <property type="molecule type" value="Genomic_DNA"/>
</dbReference>
<evidence type="ECO:0000313" key="3">
    <source>
        <dbReference type="EMBL" id="QEZ68711.1"/>
    </source>
</evidence>
<feature type="region of interest" description="Disordered" evidence="2">
    <location>
        <begin position="70"/>
        <end position="89"/>
    </location>
</feature>
<geneLocation type="plasmid" evidence="5">
    <name>ppbmmp</name>
</geneLocation>
<organism evidence="4 5">
    <name type="scientific">Paraclostridium bifermentans</name>
    <name type="common">Clostridium bifermentans</name>
    <dbReference type="NCBI Taxonomy" id="1490"/>
    <lineage>
        <taxon>Bacteria</taxon>
        <taxon>Bacillati</taxon>
        <taxon>Bacillota</taxon>
        <taxon>Clostridia</taxon>
        <taxon>Peptostreptococcales</taxon>
        <taxon>Peptostreptococcaceae</taxon>
        <taxon>Paraclostridium</taxon>
    </lineage>
</organism>
<dbReference type="EMBL" id="CP032452">
    <property type="protein sequence ID" value="QEZ68711.1"/>
    <property type="molecule type" value="Genomic_DNA"/>
</dbReference>
<name>A0A5P3XKM3_PARBF</name>
<feature type="coiled-coil region" evidence="1">
    <location>
        <begin position="94"/>
        <end position="121"/>
    </location>
</feature>
<keyword evidence="1" id="KW-0175">Coiled coil</keyword>
<dbReference type="Proteomes" id="UP000326961">
    <property type="component" value="Plasmid pPbmMP"/>
</dbReference>
<dbReference type="Proteomes" id="UP000326961">
    <property type="component" value="Chromosome"/>
</dbReference>
<geneLocation type="plasmid" evidence="4">
    <name>pPbmMP</name>
</geneLocation>
<keyword evidence="4" id="KW-0614">Plasmid</keyword>
<dbReference type="Pfam" id="PF19776">
    <property type="entry name" value="DUF6262"/>
    <property type="match status" value="1"/>
</dbReference>